<dbReference type="InterPro" id="IPR044068">
    <property type="entry name" value="CB"/>
</dbReference>
<evidence type="ECO:0000259" key="6">
    <source>
        <dbReference type="PROSITE" id="PS51900"/>
    </source>
</evidence>
<keyword evidence="8" id="KW-1185">Reference proteome</keyword>
<dbReference type="InterPro" id="IPR050090">
    <property type="entry name" value="Tyrosine_recombinase_XerCD"/>
</dbReference>
<evidence type="ECO:0000256" key="1">
    <source>
        <dbReference type="ARBA" id="ARBA00008857"/>
    </source>
</evidence>
<dbReference type="InterPro" id="IPR013762">
    <property type="entry name" value="Integrase-like_cat_sf"/>
</dbReference>
<dbReference type="AlphaFoldDB" id="A0A1G5JIT4"/>
<proteinExistence type="inferred from homology"/>
<comment type="similarity">
    <text evidence="1">Belongs to the 'phage' integrase family.</text>
</comment>
<dbReference type="RefSeq" id="WP_091545026.1">
    <property type="nucleotide sequence ID" value="NZ_FMUS01000019.1"/>
</dbReference>
<dbReference type="InterPro" id="IPR002104">
    <property type="entry name" value="Integrase_catalytic"/>
</dbReference>
<keyword evidence="2 4" id="KW-0238">DNA-binding</keyword>
<evidence type="ECO:0000256" key="4">
    <source>
        <dbReference type="PROSITE-ProRule" id="PRU01248"/>
    </source>
</evidence>
<feature type="domain" description="Tyr recombinase" evidence="5">
    <location>
        <begin position="190"/>
        <end position="389"/>
    </location>
</feature>
<evidence type="ECO:0000259" key="5">
    <source>
        <dbReference type="PROSITE" id="PS51898"/>
    </source>
</evidence>
<accession>A0A1G5JIT4</accession>
<reference evidence="7 8" key="1">
    <citation type="submission" date="2016-10" db="EMBL/GenBank/DDBJ databases">
        <authorList>
            <person name="de Groot N.N."/>
        </authorList>
    </citation>
    <scope>NUCLEOTIDE SEQUENCE [LARGE SCALE GENOMIC DNA]</scope>
    <source>
        <strain evidence="7 8">DSM 18978</strain>
    </source>
</reference>
<dbReference type="GO" id="GO:0003677">
    <property type="term" value="F:DNA binding"/>
    <property type="evidence" value="ECO:0007669"/>
    <property type="project" value="UniProtKB-UniRule"/>
</dbReference>
<organism evidence="7 8">
    <name type="scientific">Alkaliphilus peptidifermentans DSM 18978</name>
    <dbReference type="NCBI Taxonomy" id="1120976"/>
    <lineage>
        <taxon>Bacteria</taxon>
        <taxon>Bacillati</taxon>
        <taxon>Bacillota</taxon>
        <taxon>Clostridia</taxon>
        <taxon>Peptostreptococcales</taxon>
        <taxon>Natronincolaceae</taxon>
        <taxon>Alkaliphilus</taxon>
    </lineage>
</organism>
<name>A0A1G5JIT4_9FIRM</name>
<dbReference type="STRING" id="1120976.SAMN03080606_02867"/>
<keyword evidence="3" id="KW-0233">DNA recombination</keyword>
<gene>
    <name evidence="7" type="ORF">SAMN03080606_02867</name>
</gene>
<dbReference type="Proteomes" id="UP000198636">
    <property type="component" value="Unassembled WGS sequence"/>
</dbReference>
<dbReference type="PANTHER" id="PTHR30349">
    <property type="entry name" value="PHAGE INTEGRASE-RELATED"/>
    <property type="match status" value="1"/>
</dbReference>
<evidence type="ECO:0000313" key="7">
    <source>
        <dbReference type="EMBL" id="SCY87790.1"/>
    </source>
</evidence>
<dbReference type="PROSITE" id="PS51900">
    <property type="entry name" value="CB"/>
    <property type="match status" value="1"/>
</dbReference>
<dbReference type="PROSITE" id="PS51898">
    <property type="entry name" value="TYR_RECOMBINASE"/>
    <property type="match status" value="1"/>
</dbReference>
<evidence type="ECO:0000256" key="3">
    <source>
        <dbReference type="ARBA" id="ARBA00023172"/>
    </source>
</evidence>
<dbReference type="GO" id="GO:0006310">
    <property type="term" value="P:DNA recombination"/>
    <property type="evidence" value="ECO:0007669"/>
    <property type="project" value="UniProtKB-KW"/>
</dbReference>
<dbReference type="GO" id="GO:0015074">
    <property type="term" value="P:DNA integration"/>
    <property type="evidence" value="ECO:0007669"/>
    <property type="project" value="InterPro"/>
</dbReference>
<evidence type="ECO:0000256" key="2">
    <source>
        <dbReference type="ARBA" id="ARBA00023125"/>
    </source>
</evidence>
<dbReference type="InterPro" id="IPR010998">
    <property type="entry name" value="Integrase_recombinase_N"/>
</dbReference>
<dbReference type="Pfam" id="PF00589">
    <property type="entry name" value="Phage_integrase"/>
    <property type="match status" value="1"/>
</dbReference>
<feature type="domain" description="Core-binding (CB)" evidence="6">
    <location>
        <begin position="30"/>
        <end position="131"/>
    </location>
</feature>
<dbReference type="Gene3D" id="1.10.150.130">
    <property type="match status" value="1"/>
</dbReference>
<dbReference type="InterPro" id="IPR011010">
    <property type="entry name" value="DNA_brk_join_enz"/>
</dbReference>
<dbReference type="Gene3D" id="1.10.443.10">
    <property type="entry name" value="Intergrase catalytic core"/>
    <property type="match status" value="1"/>
</dbReference>
<dbReference type="OrthoDB" id="9785687at2"/>
<protein>
    <submittedName>
        <fullName evidence="7">Site-specific recombinase XerD</fullName>
    </submittedName>
</protein>
<sequence>MRLRLEKIKVSNGITNLIVVDEDNFSLPFSEINNFIKNYNSLSLNRRLTYAYGLINFFEWLDISDLKYYTVNKNNVSQYIQYLREEPDKRHRIWKILRSEENIIAKDYKTKSSETINAQISIIRRYYEFLKNRNIVVYNPCELNNLRIRGYGNIGLLAHTKNKKLKIDTMKLKKSRYFDIDEYISEQKISDKEPFTYEEVQQIFDLLKNPQEVLLISMLFLGLRISEALWRRTNDIRWADRIIKVIYHEGDPPDGIIKNHSVREVPISNVLYFSNLLETMKEAYNQYVLEILRPKKTENTMNFLFINLRGKVKQLEYENIYKRIIKNNLQKNLNRQVNFHSFRHHWATTNIALGMTLENVQINLGHKNLSTTINDYYNPSIRFIKHLVAQGLITEGDAEKRVNYLNDYKKKFCKKV</sequence>
<dbReference type="PANTHER" id="PTHR30349:SF64">
    <property type="entry name" value="PROPHAGE INTEGRASE INTD-RELATED"/>
    <property type="match status" value="1"/>
</dbReference>
<dbReference type="EMBL" id="FMUS01000019">
    <property type="protein sequence ID" value="SCY87790.1"/>
    <property type="molecule type" value="Genomic_DNA"/>
</dbReference>
<evidence type="ECO:0000313" key="8">
    <source>
        <dbReference type="Proteomes" id="UP000198636"/>
    </source>
</evidence>
<dbReference type="SUPFAM" id="SSF56349">
    <property type="entry name" value="DNA breaking-rejoining enzymes"/>
    <property type="match status" value="1"/>
</dbReference>